<name>A0ABV6A6I2_9PSEU</name>
<dbReference type="Gene3D" id="2.40.110.10">
    <property type="entry name" value="Butyryl-CoA Dehydrogenase, subunit A, domain 2"/>
    <property type="match status" value="1"/>
</dbReference>
<dbReference type="SUPFAM" id="SSF56645">
    <property type="entry name" value="Acyl-CoA dehydrogenase NM domain-like"/>
    <property type="match status" value="1"/>
</dbReference>
<reference evidence="8 9" key="1">
    <citation type="submission" date="2024-09" db="EMBL/GenBank/DDBJ databases">
        <authorList>
            <person name="Sun Q."/>
            <person name="Mori K."/>
        </authorList>
    </citation>
    <scope>NUCLEOTIDE SEQUENCE [LARGE SCALE GENOMIC DNA]</scope>
    <source>
        <strain evidence="8 9">TBRC 7907</strain>
    </source>
</reference>
<comment type="similarity">
    <text evidence="2">Belongs to the acyl-CoA oxidase family.</text>
</comment>
<dbReference type="InterPro" id="IPR036250">
    <property type="entry name" value="AcylCo_DH-like_C"/>
</dbReference>
<evidence type="ECO:0000313" key="8">
    <source>
        <dbReference type="EMBL" id="MFB9908784.1"/>
    </source>
</evidence>
<dbReference type="InterPro" id="IPR002655">
    <property type="entry name" value="Acyl-CoA_oxidase_C"/>
</dbReference>
<evidence type="ECO:0000313" key="9">
    <source>
        <dbReference type="Proteomes" id="UP001589693"/>
    </source>
</evidence>
<dbReference type="PANTHER" id="PTHR10909">
    <property type="entry name" value="ELECTRON TRANSPORT OXIDOREDUCTASE"/>
    <property type="match status" value="1"/>
</dbReference>
<organism evidence="8 9">
    <name type="scientific">Allokutzneria oryzae</name>
    <dbReference type="NCBI Taxonomy" id="1378989"/>
    <lineage>
        <taxon>Bacteria</taxon>
        <taxon>Bacillati</taxon>
        <taxon>Actinomycetota</taxon>
        <taxon>Actinomycetes</taxon>
        <taxon>Pseudonocardiales</taxon>
        <taxon>Pseudonocardiaceae</taxon>
        <taxon>Allokutzneria</taxon>
    </lineage>
</organism>
<dbReference type="RefSeq" id="WP_377860790.1">
    <property type="nucleotide sequence ID" value="NZ_JBHLZU010000027.1"/>
</dbReference>
<accession>A0ABV6A6I2</accession>
<feature type="domain" description="Acyl-CoA oxidase C-terminal" evidence="6">
    <location>
        <begin position="472"/>
        <end position="594"/>
    </location>
</feature>
<keyword evidence="4" id="KW-0274">FAD</keyword>
<comment type="caution">
    <text evidence="8">The sequence shown here is derived from an EMBL/GenBank/DDBJ whole genome shotgun (WGS) entry which is preliminary data.</text>
</comment>
<dbReference type="Proteomes" id="UP001589693">
    <property type="component" value="Unassembled WGS sequence"/>
</dbReference>
<proteinExistence type="inferred from homology"/>
<dbReference type="Gene3D" id="1.20.140.10">
    <property type="entry name" value="Butyryl-CoA Dehydrogenase, subunit A, domain 3"/>
    <property type="match status" value="2"/>
</dbReference>
<protein>
    <submittedName>
        <fullName evidence="8">Acyl-CoA dehydrogenase</fullName>
    </submittedName>
</protein>
<dbReference type="InterPro" id="IPR055060">
    <property type="entry name" value="ACOX_C_alpha1"/>
</dbReference>
<evidence type="ECO:0000259" key="7">
    <source>
        <dbReference type="Pfam" id="PF22924"/>
    </source>
</evidence>
<dbReference type="SUPFAM" id="SSF47203">
    <property type="entry name" value="Acyl-CoA dehydrogenase C-terminal domain-like"/>
    <property type="match status" value="2"/>
</dbReference>
<keyword evidence="3" id="KW-0285">Flavoprotein</keyword>
<keyword evidence="5" id="KW-0560">Oxidoreductase</keyword>
<evidence type="ECO:0000256" key="1">
    <source>
        <dbReference type="ARBA" id="ARBA00001974"/>
    </source>
</evidence>
<dbReference type="Pfam" id="PF01756">
    <property type="entry name" value="ACOX"/>
    <property type="match status" value="1"/>
</dbReference>
<evidence type="ECO:0000259" key="6">
    <source>
        <dbReference type="Pfam" id="PF01756"/>
    </source>
</evidence>
<sequence length="623" mass="68634">MGVEEQTRHALAGLVHGDCEPEFREELRELLRHELFAPREGLTYQEELRLTYERMRFANDLVRPEELVEHPLRLFALLEWSAVVSPSLFIGMVTHYCGALAAIRELGAGREDLAEYISALEQMSTTGALLITELGYGNSHVAMRTRATYDPDRQDFVLHTPDPAARKFMPNVGLPGVPKLATVAAQLDIGGEDRGVFLFVVQLRDADGLLSGVTITQLPEATQVPMDYAVISFDHVRVPMRSLLRDSASFTDNGFHDPIDDPVQRLTRSLTVAQSVRTAQTAALASVARASAQIALRYSLRRQTMEHHSPWVPVIRYRSQQRALYGALATAYALTCHANRAKAAKANAMIHNSTNRPVPPSALDPLPRTLSLTKAVTVWATERLTAECRQRCGARGVFAVNRLLDYQGLAIVSNAAGGDNLMLCLDAAKSMVGGVHYTPPTGEPAGQDLLDRDLWLGLAHARERELHRVLKDRIWKATAKDSRAFQVWNDHLTEAAELVTAHGSRLITESLLEAVSTVEDPDAAAALEPLCGIHALNEINDAAAWYLCEGLLTAEQVRSIPLRLNGLCEQVTPHLSLLLDAFELPEDVLRVPITDGDLSMVEGRVDVPHQRAETGVRTSVRAR</sequence>
<comment type="cofactor">
    <cofactor evidence="1">
        <name>FAD</name>
        <dbReference type="ChEBI" id="CHEBI:57692"/>
    </cofactor>
</comment>
<keyword evidence="9" id="KW-1185">Reference proteome</keyword>
<dbReference type="PANTHER" id="PTHR10909:SF382">
    <property type="entry name" value="ACYL-COENZYME A OXIDASE"/>
    <property type="match status" value="1"/>
</dbReference>
<dbReference type="InterPro" id="IPR009100">
    <property type="entry name" value="AcylCoA_DH/oxidase_NM_dom_sf"/>
</dbReference>
<dbReference type="InterPro" id="IPR012258">
    <property type="entry name" value="Acyl-CoA_oxidase"/>
</dbReference>
<dbReference type="Pfam" id="PF22924">
    <property type="entry name" value="ACOX_C_alpha1"/>
    <property type="match status" value="1"/>
</dbReference>
<evidence type="ECO:0000256" key="4">
    <source>
        <dbReference type="ARBA" id="ARBA00022827"/>
    </source>
</evidence>
<dbReference type="InterPro" id="IPR046373">
    <property type="entry name" value="Acyl-CoA_Oxase/DH_mid-dom_sf"/>
</dbReference>
<dbReference type="EMBL" id="JBHLZU010000027">
    <property type="protein sequence ID" value="MFB9908784.1"/>
    <property type="molecule type" value="Genomic_DNA"/>
</dbReference>
<evidence type="ECO:0000256" key="5">
    <source>
        <dbReference type="ARBA" id="ARBA00023002"/>
    </source>
</evidence>
<evidence type="ECO:0000256" key="2">
    <source>
        <dbReference type="ARBA" id="ARBA00006288"/>
    </source>
</evidence>
<feature type="domain" description="Acyl-CoA oxidase C-alpha1" evidence="7">
    <location>
        <begin position="276"/>
        <end position="431"/>
    </location>
</feature>
<evidence type="ECO:0000256" key="3">
    <source>
        <dbReference type="ARBA" id="ARBA00022630"/>
    </source>
</evidence>
<gene>
    <name evidence="8" type="ORF">ACFFQA_33015</name>
</gene>